<reference evidence="1 2" key="1">
    <citation type="submission" date="2016-10" db="EMBL/GenBank/DDBJ databases">
        <authorList>
            <person name="de Groot N.N."/>
        </authorList>
    </citation>
    <scope>NUCLEOTIDE SEQUENCE [LARGE SCALE GENOMIC DNA]</scope>
    <source>
        <strain evidence="1 2">DSM 5885</strain>
    </source>
</reference>
<protein>
    <submittedName>
        <fullName evidence="1">Uncharacterized protein</fullName>
    </submittedName>
</protein>
<dbReference type="EMBL" id="FNCY01000001">
    <property type="protein sequence ID" value="SDG72099.1"/>
    <property type="molecule type" value="Genomic_DNA"/>
</dbReference>
<dbReference type="Proteomes" id="UP000198607">
    <property type="component" value="Unassembled WGS sequence"/>
</dbReference>
<proteinExistence type="predicted"/>
<gene>
    <name evidence="1" type="ORF">SAMN05660652_00540</name>
</gene>
<dbReference type="AlphaFoldDB" id="A0A1G7WJS8"/>
<sequence length="73" mass="8151">MQVEKIADAAQVLGELSDNFLNMPENVRQCVQASLHLEITRTYLLELAKGLTEGKEPYDAMIQAAQGMTRIFP</sequence>
<organism evidence="1 2">
    <name type="scientific">Propionivibrio dicarboxylicus</name>
    <dbReference type="NCBI Taxonomy" id="83767"/>
    <lineage>
        <taxon>Bacteria</taxon>
        <taxon>Pseudomonadati</taxon>
        <taxon>Pseudomonadota</taxon>
        <taxon>Betaproteobacteria</taxon>
        <taxon>Rhodocyclales</taxon>
        <taxon>Rhodocyclaceae</taxon>
        <taxon>Propionivibrio</taxon>
    </lineage>
</organism>
<name>A0A1G7WJS8_9RHOO</name>
<evidence type="ECO:0000313" key="1">
    <source>
        <dbReference type="EMBL" id="SDG72099.1"/>
    </source>
</evidence>
<dbReference type="STRING" id="83767.SAMN05660652_00540"/>
<accession>A0A1G7WJS8</accession>
<evidence type="ECO:0000313" key="2">
    <source>
        <dbReference type="Proteomes" id="UP000198607"/>
    </source>
</evidence>
<keyword evidence="2" id="KW-1185">Reference proteome</keyword>